<keyword evidence="1" id="KW-0812">Transmembrane</keyword>
<evidence type="ECO:0000313" key="3">
    <source>
        <dbReference type="Proteomes" id="UP001206925"/>
    </source>
</evidence>
<accession>A0AAD5GEQ1</accession>
<evidence type="ECO:0000256" key="1">
    <source>
        <dbReference type="SAM" id="Phobius"/>
    </source>
</evidence>
<organism evidence="2 3">
    <name type="scientific">Ambrosia artemisiifolia</name>
    <name type="common">Common ragweed</name>
    <dbReference type="NCBI Taxonomy" id="4212"/>
    <lineage>
        <taxon>Eukaryota</taxon>
        <taxon>Viridiplantae</taxon>
        <taxon>Streptophyta</taxon>
        <taxon>Embryophyta</taxon>
        <taxon>Tracheophyta</taxon>
        <taxon>Spermatophyta</taxon>
        <taxon>Magnoliopsida</taxon>
        <taxon>eudicotyledons</taxon>
        <taxon>Gunneridae</taxon>
        <taxon>Pentapetalae</taxon>
        <taxon>asterids</taxon>
        <taxon>campanulids</taxon>
        <taxon>Asterales</taxon>
        <taxon>Asteraceae</taxon>
        <taxon>Asteroideae</taxon>
        <taxon>Heliantheae alliance</taxon>
        <taxon>Heliantheae</taxon>
        <taxon>Ambrosia</taxon>
    </lineage>
</organism>
<feature type="transmembrane region" description="Helical" evidence="1">
    <location>
        <begin position="42"/>
        <end position="60"/>
    </location>
</feature>
<evidence type="ECO:0000313" key="2">
    <source>
        <dbReference type="EMBL" id="KAI7737413.1"/>
    </source>
</evidence>
<keyword evidence="3" id="KW-1185">Reference proteome</keyword>
<dbReference type="EMBL" id="JAMZMK010009030">
    <property type="protein sequence ID" value="KAI7737413.1"/>
    <property type="molecule type" value="Genomic_DNA"/>
</dbReference>
<sequence length="118" mass="13139">MWNIVVTTMKNRSDDLTSQLIELLTCECSSCLSPFKEFKVAVVHEITGILLILGLLYLVLMATNKGSTGLPSHDSVPAGLYNWLCCGQSPKVSTLIKPSYEWRLAIRDKKGMTKYANK</sequence>
<keyword evidence="1" id="KW-0472">Membrane</keyword>
<name>A0AAD5GEQ1_AMBAR</name>
<proteinExistence type="predicted"/>
<keyword evidence="1" id="KW-1133">Transmembrane helix</keyword>
<comment type="caution">
    <text evidence="2">The sequence shown here is derived from an EMBL/GenBank/DDBJ whole genome shotgun (WGS) entry which is preliminary data.</text>
</comment>
<gene>
    <name evidence="2" type="ORF">M8C21_013771</name>
</gene>
<dbReference type="AlphaFoldDB" id="A0AAD5GEQ1"/>
<reference evidence="2" key="1">
    <citation type="submission" date="2022-06" db="EMBL/GenBank/DDBJ databases">
        <title>Uncovering the hologenomic basis of an extraordinary plant invasion.</title>
        <authorList>
            <person name="Bieker V.C."/>
            <person name="Martin M.D."/>
            <person name="Gilbert T."/>
            <person name="Hodgins K."/>
            <person name="Battlay P."/>
            <person name="Petersen B."/>
            <person name="Wilson J."/>
        </authorList>
    </citation>
    <scope>NUCLEOTIDE SEQUENCE</scope>
    <source>
        <strain evidence="2">AA19_3_7</strain>
        <tissue evidence="2">Leaf</tissue>
    </source>
</reference>
<protein>
    <submittedName>
        <fullName evidence="2">Uncharacterized protein</fullName>
    </submittedName>
</protein>
<dbReference type="Proteomes" id="UP001206925">
    <property type="component" value="Unassembled WGS sequence"/>
</dbReference>